<dbReference type="Proteomes" id="UP001597260">
    <property type="component" value="Unassembled WGS sequence"/>
</dbReference>
<evidence type="ECO:0000313" key="2">
    <source>
        <dbReference type="EMBL" id="MFD1321066.1"/>
    </source>
</evidence>
<evidence type="ECO:0000313" key="3">
    <source>
        <dbReference type="Proteomes" id="UP001597260"/>
    </source>
</evidence>
<dbReference type="SUPFAM" id="SSF109854">
    <property type="entry name" value="DinB/YfiT-like putative metalloenzymes"/>
    <property type="match status" value="1"/>
</dbReference>
<dbReference type="EMBL" id="JBHTMP010000009">
    <property type="protein sequence ID" value="MFD1321066.1"/>
    <property type="molecule type" value="Genomic_DNA"/>
</dbReference>
<comment type="caution">
    <text evidence="2">The sequence shown here is derived from an EMBL/GenBank/DDBJ whole genome shotgun (WGS) entry which is preliminary data.</text>
</comment>
<keyword evidence="3" id="KW-1185">Reference proteome</keyword>
<sequence>MTAVVTPTQWQAVRAALNRAGEGFAELICAVPDPTRRVTAHWSVADTAAHIASITRLYTAIVRFEESTLPVPDLAEQLRQATVDTIADVNDLVLRHLTERDPGRLAEQIRTEIADILATSADLDPSVPVPWLGDSRVPIAGVFAHLTNELLIHGYDIATATGADWSIPAADSALFWEVFLVKMTQHSYGRLLDTDEPPSSRRIAVEFRSDHTTPVTLVLRDGLVSVEEPGDDPDVRLLFDPVVLNLMLFGRVSRLRAVLTRKVVIRGRRPWLLLPFLRVMRLPS</sequence>
<accession>A0ABW3YBP5</accession>
<keyword evidence="2" id="KW-0413">Isomerase</keyword>
<dbReference type="InterPro" id="IPR034660">
    <property type="entry name" value="DinB/YfiT-like"/>
</dbReference>
<protein>
    <submittedName>
        <fullName evidence="2">Maleylpyruvate isomerase N-terminal domain-containing protein</fullName>
    </submittedName>
</protein>
<dbReference type="Pfam" id="PF11716">
    <property type="entry name" value="MDMPI_N"/>
    <property type="match status" value="1"/>
</dbReference>
<dbReference type="InterPro" id="IPR024344">
    <property type="entry name" value="MDMPI_metal-binding"/>
</dbReference>
<dbReference type="GO" id="GO:0016853">
    <property type="term" value="F:isomerase activity"/>
    <property type="evidence" value="ECO:0007669"/>
    <property type="project" value="UniProtKB-KW"/>
</dbReference>
<gene>
    <name evidence="2" type="ORF">ACFQ4H_08195</name>
</gene>
<organism evidence="2 3">
    <name type="scientific">Micromonospora sonneratiae</name>
    <dbReference type="NCBI Taxonomy" id="1184706"/>
    <lineage>
        <taxon>Bacteria</taxon>
        <taxon>Bacillati</taxon>
        <taxon>Actinomycetota</taxon>
        <taxon>Actinomycetes</taxon>
        <taxon>Micromonosporales</taxon>
        <taxon>Micromonosporaceae</taxon>
        <taxon>Micromonospora</taxon>
    </lineage>
</organism>
<dbReference type="RefSeq" id="WP_377568818.1">
    <property type="nucleotide sequence ID" value="NZ_JBHTMP010000009.1"/>
</dbReference>
<reference evidence="3" key="1">
    <citation type="journal article" date="2019" name="Int. J. Syst. Evol. Microbiol.">
        <title>The Global Catalogue of Microorganisms (GCM) 10K type strain sequencing project: providing services to taxonomists for standard genome sequencing and annotation.</title>
        <authorList>
            <consortium name="The Broad Institute Genomics Platform"/>
            <consortium name="The Broad Institute Genome Sequencing Center for Infectious Disease"/>
            <person name="Wu L."/>
            <person name="Ma J."/>
        </authorList>
    </citation>
    <scope>NUCLEOTIDE SEQUENCE [LARGE SCALE GENOMIC DNA]</scope>
    <source>
        <strain evidence="3">JCM 31037</strain>
    </source>
</reference>
<name>A0ABW3YBP5_9ACTN</name>
<feature type="domain" description="Mycothiol-dependent maleylpyruvate isomerase metal-binding" evidence="1">
    <location>
        <begin position="39"/>
        <end position="158"/>
    </location>
</feature>
<evidence type="ECO:0000259" key="1">
    <source>
        <dbReference type="Pfam" id="PF11716"/>
    </source>
</evidence>
<proteinExistence type="predicted"/>
<dbReference type="SUPFAM" id="SSF55718">
    <property type="entry name" value="SCP-like"/>
    <property type="match status" value="1"/>
</dbReference>
<dbReference type="InterPro" id="IPR036527">
    <property type="entry name" value="SCP2_sterol-bd_dom_sf"/>
</dbReference>
<dbReference type="Gene3D" id="1.20.120.450">
    <property type="entry name" value="dinb family like domain"/>
    <property type="match status" value="1"/>
</dbReference>